<feature type="signal peptide" evidence="1">
    <location>
        <begin position="1"/>
        <end position="21"/>
    </location>
</feature>
<gene>
    <name evidence="2" type="ORF">EVAR_10842_1</name>
</gene>
<comment type="caution">
    <text evidence="2">The sequence shown here is derived from an EMBL/GenBank/DDBJ whole genome shotgun (WGS) entry which is preliminary data.</text>
</comment>
<name>A0A4C1USL8_EUMVA</name>
<keyword evidence="2" id="KW-0808">Transferase</keyword>
<dbReference type="PANTHER" id="PTHR19446">
    <property type="entry name" value="REVERSE TRANSCRIPTASES"/>
    <property type="match status" value="1"/>
</dbReference>
<organism evidence="2 3">
    <name type="scientific">Eumeta variegata</name>
    <name type="common">Bagworm moth</name>
    <name type="synonym">Eumeta japonica</name>
    <dbReference type="NCBI Taxonomy" id="151549"/>
    <lineage>
        <taxon>Eukaryota</taxon>
        <taxon>Metazoa</taxon>
        <taxon>Ecdysozoa</taxon>
        <taxon>Arthropoda</taxon>
        <taxon>Hexapoda</taxon>
        <taxon>Insecta</taxon>
        <taxon>Pterygota</taxon>
        <taxon>Neoptera</taxon>
        <taxon>Endopterygota</taxon>
        <taxon>Lepidoptera</taxon>
        <taxon>Glossata</taxon>
        <taxon>Ditrysia</taxon>
        <taxon>Tineoidea</taxon>
        <taxon>Psychidae</taxon>
        <taxon>Oiketicinae</taxon>
        <taxon>Eumeta</taxon>
    </lineage>
</organism>
<keyword evidence="2" id="KW-0695">RNA-directed DNA polymerase</keyword>
<dbReference type="Proteomes" id="UP000299102">
    <property type="component" value="Unassembled WGS sequence"/>
</dbReference>
<evidence type="ECO:0000256" key="1">
    <source>
        <dbReference type="SAM" id="SignalP"/>
    </source>
</evidence>
<dbReference type="OrthoDB" id="416454at2759"/>
<evidence type="ECO:0000313" key="2">
    <source>
        <dbReference type="EMBL" id="GBP29027.1"/>
    </source>
</evidence>
<keyword evidence="2" id="KW-0548">Nucleotidyltransferase</keyword>
<sequence>MTFAPLAPLCLLTALDEATIAYGLTAGAVMFQGVFNPWSLIHPVRSGARTAHNGVFPFFPFTMKTKLHSAETEPIPKAPVNFEDSSASPDTPQAIIIGIPKPGKPCDLPSSYIPISLLNGLGKLYEKILRTRLSNHILNKGLIINKQFGFRPQHSYPQ</sequence>
<proteinExistence type="predicted"/>
<dbReference type="GO" id="GO:0003964">
    <property type="term" value="F:RNA-directed DNA polymerase activity"/>
    <property type="evidence" value="ECO:0007669"/>
    <property type="project" value="UniProtKB-KW"/>
</dbReference>
<dbReference type="EMBL" id="BGZK01000215">
    <property type="protein sequence ID" value="GBP29027.1"/>
    <property type="molecule type" value="Genomic_DNA"/>
</dbReference>
<keyword evidence="1" id="KW-0732">Signal</keyword>
<evidence type="ECO:0000313" key="3">
    <source>
        <dbReference type="Proteomes" id="UP000299102"/>
    </source>
</evidence>
<accession>A0A4C1USL8</accession>
<protein>
    <submittedName>
        <fullName evidence="2">Probable RNA-directed DNA polymerase from transposon X-element</fullName>
    </submittedName>
</protein>
<reference evidence="2 3" key="1">
    <citation type="journal article" date="2019" name="Commun. Biol.">
        <title>The bagworm genome reveals a unique fibroin gene that provides high tensile strength.</title>
        <authorList>
            <person name="Kono N."/>
            <person name="Nakamura H."/>
            <person name="Ohtoshi R."/>
            <person name="Tomita M."/>
            <person name="Numata K."/>
            <person name="Arakawa K."/>
        </authorList>
    </citation>
    <scope>NUCLEOTIDE SEQUENCE [LARGE SCALE GENOMIC DNA]</scope>
</reference>
<keyword evidence="3" id="KW-1185">Reference proteome</keyword>
<feature type="chain" id="PRO_5020034739" evidence="1">
    <location>
        <begin position="22"/>
        <end position="158"/>
    </location>
</feature>
<dbReference type="AlphaFoldDB" id="A0A4C1USL8"/>